<dbReference type="PIRSF" id="PIRSF027019">
    <property type="entry name" value="Euk_LigT"/>
    <property type="match status" value="1"/>
</dbReference>
<dbReference type="Gene3D" id="3.90.1140.10">
    <property type="entry name" value="Cyclic phosphodiesterase"/>
    <property type="match status" value="1"/>
</dbReference>
<dbReference type="InterPro" id="IPR009210">
    <property type="entry name" value="ASCC1"/>
</dbReference>
<dbReference type="GO" id="GO:0005634">
    <property type="term" value="C:nucleus"/>
    <property type="evidence" value="ECO:0007669"/>
    <property type="project" value="TreeGrafter"/>
</dbReference>
<dbReference type="SMART" id="SM00322">
    <property type="entry name" value="KH"/>
    <property type="match status" value="1"/>
</dbReference>
<dbReference type="InterPro" id="IPR019510">
    <property type="entry name" value="AKAP7-like_phosphoesterase"/>
</dbReference>
<keyword evidence="1" id="KW-0694">RNA-binding</keyword>
<dbReference type="GO" id="GO:0006355">
    <property type="term" value="P:regulation of DNA-templated transcription"/>
    <property type="evidence" value="ECO:0007669"/>
    <property type="project" value="TreeGrafter"/>
</dbReference>
<accession>A0A183BA65</accession>
<dbReference type="WBParaSite" id="ECPE_0001614201-mRNA-1">
    <property type="protein sequence ID" value="ECPE_0001614201-mRNA-1"/>
    <property type="gene ID" value="ECPE_0001614201"/>
</dbReference>
<dbReference type="InterPro" id="IPR036612">
    <property type="entry name" value="KH_dom_type_1_sf"/>
</dbReference>
<dbReference type="InterPro" id="IPR004087">
    <property type="entry name" value="KH_dom"/>
</dbReference>
<sequence length="287" mass="32389">MSLTHPKMFHTGKRHYRINPSRHEHSSDLTVPVGHLEEEMEDGLNELPDQDFTESPDLEILQEGNNFVCRLRVPTMFHGFVVGRQHATLKTMEKEFNCQIKIPSRSSGSCEILLKSTNQFNIRNACRRIRWLEYKARGLSRPTHFFSMRANMSPVQSAFETFREKALELAQGDTVGDFRGVVPDVFYSSEHLHFTIAVLLLADVTEVSTTCDLLKEFVQSVEGLSLLADGPFKLTIQGLQFMNDDPSSVDVLYAEVRYTGRLHHSDLPNMVCTCGIQSLAGDHTASG</sequence>
<evidence type="ECO:0000313" key="5">
    <source>
        <dbReference type="WBParaSite" id="ECPE_0001614201-mRNA-1"/>
    </source>
</evidence>
<reference evidence="5" key="1">
    <citation type="submission" date="2016-06" db="UniProtKB">
        <authorList>
            <consortium name="WormBaseParasite"/>
        </authorList>
    </citation>
    <scope>IDENTIFICATION</scope>
</reference>
<proteinExistence type="predicted"/>
<dbReference type="CDD" id="cd00105">
    <property type="entry name" value="KH-I"/>
    <property type="match status" value="1"/>
</dbReference>
<dbReference type="GO" id="GO:0003723">
    <property type="term" value="F:RNA binding"/>
    <property type="evidence" value="ECO:0007669"/>
    <property type="project" value="UniProtKB-UniRule"/>
</dbReference>
<dbReference type="Gene3D" id="3.30.1370.10">
    <property type="entry name" value="K Homology domain, type 1"/>
    <property type="match status" value="1"/>
</dbReference>
<reference evidence="3 4" key="2">
    <citation type="submission" date="2018-11" db="EMBL/GenBank/DDBJ databases">
        <authorList>
            <consortium name="Pathogen Informatics"/>
        </authorList>
    </citation>
    <scope>NUCLEOTIDE SEQUENCE [LARGE SCALE GENOMIC DNA]</scope>
    <source>
        <strain evidence="3 4">Egypt</strain>
    </source>
</reference>
<gene>
    <name evidence="3" type="ORF">ECPE_LOCUS16100</name>
</gene>
<dbReference type="OrthoDB" id="277832at2759"/>
<dbReference type="Pfam" id="PF00013">
    <property type="entry name" value="KH_1"/>
    <property type="match status" value="1"/>
</dbReference>
<name>A0A183BA65_9TREM</name>
<dbReference type="Proteomes" id="UP000272942">
    <property type="component" value="Unassembled WGS sequence"/>
</dbReference>
<dbReference type="EMBL" id="UZAN01062953">
    <property type="protein sequence ID" value="VDP93372.1"/>
    <property type="molecule type" value="Genomic_DNA"/>
</dbReference>
<dbReference type="AlphaFoldDB" id="A0A183BA65"/>
<dbReference type="PANTHER" id="PTHR13360">
    <property type="entry name" value="ACTIVATING SIGNAL COINTEGRATOR 1 COMPLEX SUBUNIT 1"/>
    <property type="match status" value="1"/>
</dbReference>
<evidence type="ECO:0000313" key="4">
    <source>
        <dbReference type="Proteomes" id="UP000272942"/>
    </source>
</evidence>
<keyword evidence="4" id="KW-1185">Reference proteome</keyword>
<organism evidence="5">
    <name type="scientific">Echinostoma caproni</name>
    <dbReference type="NCBI Taxonomy" id="27848"/>
    <lineage>
        <taxon>Eukaryota</taxon>
        <taxon>Metazoa</taxon>
        <taxon>Spiralia</taxon>
        <taxon>Lophotrochozoa</taxon>
        <taxon>Platyhelminthes</taxon>
        <taxon>Trematoda</taxon>
        <taxon>Digenea</taxon>
        <taxon>Plagiorchiida</taxon>
        <taxon>Echinostomata</taxon>
        <taxon>Echinostomatoidea</taxon>
        <taxon>Echinostomatidae</taxon>
        <taxon>Echinostoma</taxon>
    </lineage>
</organism>
<feature type="domain" description="K Homology" evidence="2">
    <location>
        <begin position="65"/>
        <end position="134"/>
    </location>
</feature>
<dbReference type="GO" id="GO:0006307">
    <property type="term" value="P:DNA alkylation repair"/>
    <property type="evidence" value="ECO:0007669"/>
    <property type="project" value="InterPro"/>
</dbReference>
<dbReference type="PROSITE" id="PS50084">
    <property type="entry name" value="KH_TYPE_1"/>
    <property type="match status" value="1"/>
</dbReference>
<evidence type="ECO:0000259" key="2">
    <source>
        <dbReference type="SMART" id="SM00322"/>
    </source>
</evidence>
<dbReference type="PANTHER" id="PTHR13360:SF1">
    <property type="entry name" value="ACTIVATING SIGNAL COINTEGRATOR 1 COMPLEX SUBUNIT 1"/>
    <property type="match status" value="1"/>
</dbReference>
<dbReference type="SUPFAM" id="SSF54791">
    <property type="entry name" value="Eukaryotic type KH-domain (KH-domain type I)"/>
    <property type="match status" value="1"/>
</dbReference>
<dbReference type="InterPro" id="IPR004088">
    <property type="entry name" value="KH_dom_type_1"/>
</dbReference>
<dbReference type="Pfam" id="PF10469">
    <property type="entry name" value="AKAP7_NLS"/>
    <property type="match status" value="1"/>
</dbReference>
<evidence type="ECO:0000256" key="1">
    <source>
        <dbReference type="PROSITE-ProRule" id="PRU00117"/>
    </source>
</evidence>
<evidence type="ECO:0000313" key="3">
    <source>
        <dbReference type="EMBL" id="VDP93372.1"/>
    </source>
</evidence>
<protein>
    <submittedName>
        <fullName evidence="5">KH domain-containing protein</fullName>
    </submittedName>
</protein>